<comment type="caution">
    <text evidence="3">The sequence shown here is derived from an EMBL/GenBank/DDBJ whole genome shotgun (WGS) entry which is preliminary data.</text>
</comment>
<evidence type="ECO:0000313" key="4">
    <source>
        <dbReference type="Proteomes" id="UP001168642"/>
    </source>
</evidence>
<dbReference type="Proteomes" id="UP001168642">
    <property type="component" value="Unassembled WGS sequence"/>
</dbReference>
<feature type="domain" description="DUF3347" evidence="2">
    <location>
        <begin position="41"/>
        <end position="130"/>
    </location>
</feature>
<dbReference type="EMBL" id="JAUMIT010000001">
    <property type="protein sequence ID" value="MDO3693325.1"/>
    <property type="molecule type" value="Genomic_DNA"/>
</dbReference>
<organism evidence="3 4">
    <name type="scientific">Wenyingzhuangia gilva</name>
    <dbReference type="NCBI Taxonomy" id="3057677"/>
    <lineage>
        <taxon>Bacteria</taxon>
        <taxon>Pseudomonadati</taxon>
        <taxon>Bacteroidota</taxon>
        <taxon>Flavobacteriia</taxon>
        <taxon>Flavobacteriales</taxon>
        <taxon>Flavobacteriaceae</taxon>
        <taxon>Wenyingzhuangia</taxon>
    </lineage>
</organism>
<dbReference type="InterPro" id="IPR021782">
    <property type="entry name" value="DUF3347"/>
</dbReference>
<evidence type="ECO:0000256" key="1">
    <source>
        <dbReference type="SAM" id="SignalP"/>
    </source>
</evidence>
<dbReference type="RefSeq" id="WP_302882597.1">
    <property type="nucleotide sequence ID" value="NZ_JAUMIT010000001.1"/>
</dbReference>
<protein>
    <submittedName>
        <fullName evidence="3">DUF3347 domain-containing protein</fullName>
    </submittedName>
</protein>
<keyword evidence="1" id="KW-0732">Signal</keyword>
<accession>A0ABT8VMX5</accession>
<name>A0ABT8VMX5_9FLAO</name>
<reference evidence="3" key="1">
    <citation type="submission" date="2023-07" db="EMBL/GenBank/DDBJ databases">
        <title>Wenyingzhuangia sp. chi5 genome sequencing and assembly.</title>
        <authorList>
            <person name="Park S."/>
        </authorList>
    </citation>
    <scope>NUCLEOTIDE SEQUENCE</scope>
    <source>
        <strain evidence="3">Chi5</strain>
    </source>
</reference>
<proteinExistence type="predicted"/>
<feature type="signal peptide" evidence="1">
    <location>
        <begin position="1"/>
        <end position="18"/>
    </location>
</feature>
<evidence type="ECO:0000259" key="2">
    <source>
        <dbReference type="Pfam" id="PF11827"/>
    </source>
</evidence>
<gene>
    <name evidence="3" type="ORF">QVZ41_00485</name>
</gene>
<feature type="chain" id="PRO_5046313422" evidence="1">
    <location>
        <begin position="19"/>
        <end position="174"/>
    </location>
</feature>
<sequence length="174" mass="19946">MKNLILIVLLSISYLSQAQTSSYQEVTPDLVEKREELKKEITDNYLLLKNSLIISDSLSVKKNASQLKESLGKFKFKKLKLAQMNEAVKIRREIIELATELIDTGNINKQRNIFQTLSSKFWQIADKLKAKNVTLYLQVCPMTNAKWVSDSDKIENPFYPKNMLTCGEVKASLK</sequence>
<keyword evidence="4" id="KW-1185">Reference proteome</keyword>
<dbReference type="Pfam" id="PF11827">
    <property type="entry name" value="DUF3347"/>
    <property type="match status" value="1"/>
</dbReference>
<evidence type="ECO:0000313" key="3">
    <source>
        <dbReference type="EMBL" id="MDO3693325.1"/>
    </source>
</evidence>